<keyword evidence="8 9" id="KW-0472">Membrane</keyword>
<evidence type="ECO:0000256" key="5">
    <source>
        <dbReference type="ARBA" id="ARBA00022927"/>
    </source>
</evidence>
<feature type="transmembrane region" description="Helical" evidence="9">
    <location>
        <begin position="564"/>
        <end position="584"/>
    </location>
</feature>
<dbReference type="FunFam" id="1.20.1640.10:FF:000004">
    <property type="entry name" value="Protein translocase subunit SecD"/>
    <property type="match status" value="1"/>
</dbReference>
<evidence type="ECO:0000256" key="2">
    <source>
        <dbReference type="ARBA" id="ARBA00022448"/>
    </source>
</evidence>
<evidence type="ECO:0000259" key="11">
    <source>
        <dbReference type="Pfam" id="PF02355"/>
    </source>
</evidence>
<evidence type="ECO:0000256" key="6">
    <source>
        <dbReference type="ARBA" id="ARBA00022989"/>
    </source>
</evidence>
<comment type="caution">
    <text evidence="9">Lacks conserved residue(s) required for the propagation of feature annotation.</text>
</comment>
<evidence type="ECO:0000256" key="3">
    <source>
        <dbReference type="ARBA" id="ARBA00022475"/>
    </source>
</evidence>
<evidence type="ECO:0000259" key="12">
    <source>
        <dbReference type="Pfam" id="PF21760"/>
    </source>
</evidence>
<feature type="domain" description="SecDF P1 head subdomain" evidence="13">
    <location>
        <begin position="421"/>
        <end position="516"/>
    </location>
</feature>
<dbReference type="InterPro" id="IPR022813">
    <property type="entry name" value="SecD/SecF_arch_bac"/>
</dbReference>
<comment type="caution">
    <text evidence="14">The sequence shown here is derived from an EMBL/GenBank/DDBJ whole genome shotgun (WGS) entry which is preliminary data.</text>
</comment>
<evidence type="ECO:0000256" key="1">
    <source>
        <dbReference type="ARBA" id="ARBA00004651"/>
    </source>
</evidence>
<keyword evidence="5 9" id="KW-0653">Protein transport</keyword>
<sequence>MRNKALIITLTVVVAVLCAYYLMFTFVSRGVQEKAEAYATDARGNVNMDKKQAYLDSVWKRPVFNFLGAEYTYQDVRKSELGLGLDLKGGMNVVLEVSPVEIIRVMSGNSKDANFNKALAQAQEMQKTSQEDFVTLFGQAYRNIEPTGKLSRIFANTANKGKISFASNNDQVLNVINTEVEGAIDRSFNILRTRIDKFGVNEPKIQRLPGTGRIQIELPGVDNPNRVRNLLQGQAKLEFWEVWKNEEISPFFTQMAEYVTAQEKAGKLGDLTSRKKPSEALAKAALPQQEQATVSSADTTDALAQAAATDTSDALAQAAAQDSNALAKQLESKDTAKATAKADSLNSQQSSLLSQLFTQLGNGIGTNVRDTSRVNALFRKPEIRSIFPSNMQFLWGVKPIVAQDGQEFLELYAVKKGRDGKAPVSGEFISDARQDYDQQGRPEISMQMNSAGAKRWQRLTGQNIGNQVAIVLDNYVYSAPVVQSEIAGGNSSISGNFTIDEAKDLANILKAGKMPAPTRIVEEAIVGPSLGQEAINQGLYSTLAALLIVMFFMVFYYSKGGAIADLALIVNVFFIIGILAQLSAALSLPGIAGIVLTLGMAVDANVLIFERIREEMANGLSMKDAIRKGYDKAFWSIFDSNVTTLIAGIILFYFGSGTVKGFATTLMLGIATSFFTAVYVSRVIVEWLIAGKEETGMSFSTGISKGLFKNINFDIVKHRKKAYIFSTVLILGGFAAMFMKGGPNLGVDFKGGRSYVVDFASAVPASDVAEVLTPNFEGKGTEVKTYGASNRLKITTSYLADEESTEADDKVQAALEAGLQKYSSLNPKIMSSAKVGATMADDIQKTAIIAVLLACIGIFLYVSIRFRDWAYAMGGIVALIHDSLMVIAFFGYANLIGLSYEIDQVFIAAILTIIGFSINDTVVIFDRIREYTAENPRARFADLVNPALNSTFSRTIITSFTVLLVVVTLFIFGGETLRGFSFAMIIGVIFGVYSSLFIAAPIILETNPDKRRDKALANANPIVPTPVSAQQKVR</sequence>
<dbReference type="SUPFAM" id="SSF82866">
    <property type="entry name" value="Multidrug efflux transporter AcrB transmembrane domain"/>
    <property type="match status" value="2"/>
</dbReference>
<evidence type="ECO:0000256" key="8">
    <source>
        <dbReference type="ARBA" id="ARBA00023136"/>
    </source>
</evidence>
<proteinExistence type="inferred from homology"/>
<dbReference type="GO" id="GO:0015450">
    <property type="term" value="F:protein-transporting ATPase activity"/>
    <property type="evidence" value="ECO:0007669"/>
    <property type="project" value="InterPro"/>
</dbReference>
<dbReference type="PANTHER" id="PTHR30081">
    <property type="entry name" value="PROTEIN-EXPORT MEMBRANE PROTEIN SEC"/>
    <property type="match status" value="1"/>
</dbReference>
<dbReference type="Gene3D" id="3.30.70.3220">
    <property type="match status" value="1"/>
</dbReference>
<dbReference type="HAMAP" id="MF_01463_B">
    <property type="entry name" value="SecD_B"/>
    <property type="match status" value="1"/>
</dbReference>
<organism evidence="14 15">
    <name type="scientific">Adhaeribacter soli</name>
    <dbReference type="NCBI Taxonomy" id="2607655"/>
    <lineage>
        <taxon>Bacteria</taxon>
        <taxon>Pseudomonadati</taxon>
        <taxon>Bacteroidota</taxon>
        <taxon>Cytophagia</taxon>
        <taxon>Cytophagales</taxon>
        <taxon>Hymenobacteraceae</taxon>
        <taxon>Adhaeribacter</taxon>
    </lineage>
</organism>
<dbReference type="GO" id="GO:0005886">
    <property type="term" value="C:plasma membrane"/>
    <property type="evidence" value="ECO:0007669"/>
    <property type="project" value="UniProtKB-SubCell"/>
</dbReference>
<evidence type="ECO:0000256" key="10">
    <source>
        <dbReference type="HAMAP-Rule" id="MF_01464"/>
    </source>
</evidence>
<dbReference type="InterPro" id="IPR005791">
    <property type="entry name" value="SecD"/>
</dbReference>
<feature type="transmembrane region" description="Helical" evidence="9">
    <location>
        <begin position="843"/>
        <end position="862"/>
    </location>
</feature>
<dbReference type="GO" id="GO:0006605">
    <property type="term" value="P:protein targeting"/>
    <property type="evidence" value="ECO:0007669"/>
    <property type="project" value="UniProtKB-UniRule"/>
</dbReference>
<keyword evidence="4 9" id="KW-0812">Transmembrane</keyword>
<dbReference type="Proteomes" id="UP000326570">
    <property type="component" value="Unassembled WGS sequence"/>
</dbReference>
<feature type="transmembrane region" description="Helical" evidence="9">
    <location>
        <begin position="905"/>
        <end position="925"/>
    </location>
</feature>
<feature type="transmembrane region" description="Helical" evidence="9">
    <location>
        <begin position="538"/>
        <end position="557"/>
    </location>
</feature>
<dbReference type="InterPro" id="IPR055344">
    <property type="entry name" value="SecD_SecF_C_bact"/>
</dbReference>
<dbReference type="InterPro" id="IPR005665">
    <property type="entry name" value="SecF_bac"/>
</dbReference>
<name>A0A5N1IV86_9BACT</name>
<dbReference type="GO" id="GO:0065002">
    <property type="term" value="P:intracellular protein transmembrane transport"/>
    <property type="evidence" value="ECO:0007669"/>
    <property type="project" value="UniProtKB-UniRule"/>
</dbReference>
<feature type="domain" description="Protein translocase subunit SecDF P1" evidence="12">
    <location>
        <begin position="184"/>
        <end position="242"/>
    </location>
</feature>
<feature type="transmembrane region" description="Helical" evidence="9">
    <location>
        <begin position="722"/>
        <end position="739"/>
    </location>
</feature>
<reference evidence="14 15" key="1">
    <citation type="submission" date="2019-09" db="EMBL/GenBank/DDBJ databases">
        <title>Genome sequence of Adhaeribacter sp. M2.</title>
        <authorList>
            <person name="Srinivasan S."/>
        </authorList>
    </citation>
    <scope>NUCLEOTIDE SEQUENCE [LARGE SCALE GENOMIC DNA]</scope>
    <source>
        <strain evidence="14 15">M2</strain>
    </source>
</reference>
<keyword evidence="7 9" id="KW-0811">Translocation</keyword>
<dbReference type="Gene3D" id="3.30.1360.200">
    <property type="match status" value="1"/>
</dbReference>
<dbReference type="AlphaFoldDB" id="A0A5N1IV86"/>
<comment type="subunit">
    <text evidence="9">Forms a complex with SecF. Part of the essential Sec protein translocation apparatus which comprises SecA, SecYEG and auxiliary proteins SecDF. Other proteins may also be involved.</text>
</comment>
<dbReference type="InterPro" id="IPR022646">
    <property type="entry name" value="SecD/SecF_CS"/>
</dbReference>
<comment type="subcellular location">
    <subcellularLocation>
        <location evidence="1 9">Cell membrane</location>
        <topology evidence="1 9">Multi-pass membrane protein</topology>
    </subcellularLocation>
</comment>
<dbReference type="NCBIfam" id="TIGR01129">
    <property type="entry name" value="secD"/>
    <property type="match status" value="1"/>
</dbReference>
<dbReference type="Pfam" id="PF02355">
    <property type="entry name" value="SecD_SecF_C"/>
    <property type="match status" value="2"/>
</dbReference>
<comment type="function">
    <text evidence="9">Part of the Sec protein translocase complex. Interacts with the SecYEG preprotein conducting channel. SecDF uses the proton motive force (PMF) to complete protein translocation after the ATP-dependent function of SecA.</text>
</comment>
<keyword evidence="3 9" id="KW-1003">Cell membrane</keyword>
<evidence type="ECO:0000313" key="14">
    <source>
        <dbReference type="EMBL" id="KAA9333668.1"/>
    </source>
</evidence>
<feature type="transmembrane region" description="Helical" evidence="9">
    <location>
        <begin position="980"/>
        <end position="1004"/>
    </location>
</feature>
<feature type="transmembrane region" description="Helical" evidence="9">
    <location>
        <begin position="590"/>
        <end position="612"/>
    </location>
</feature>
<dbReference type="Pfam" id="PF07549">
    <property type="entry name" value="Sec_GG"/>
    <property type="match status" value="2"/>
</dbReference>
<dbReference type="InterPro" id="IPR048631">
    <property type="entry name" value="SecD_1st"/>
</dbReference>
<dbReference type="EMBL" id="VTWT01000005">
    <property type="protein sequence ID" value="KAA9333668.1"/>
    <property type="molecule type" value="Genomic_DNA"/>
</dbReference>
<feature type="transmembrane region" description="Helical" evidence="9">
    <location>
        <begin position="869"/>
        <end position="893"/>
    </location>
</feature>
<evidence type="ECO:0000256" key="7">
    <source>
        <dbReference type="ARBA" id="ARBA00023010"/>
    </source>
</evidence>
<feature type="domain" description="Protein export membrane protein SecD/SecF C-terminal" evidence="11">
    <location>
        <begin position="519"/>
        <end position="688"/>
    </location>
</feature>
<protein>
    <recommendedName>
        <fullName evidence="9 10">Multifunctional fusion protein</fullName>
    </recommendedName>
    <domain>
        <recommendedName>
            <fullName evidence="9">Protein translocase subunit SecD</fullName>
        </recommendedName>
    </domain>
    <domain>
        <recommendedName>
            <fullName evidence="10">Protein-export membrane protein SecF</fullName>
        </recommendedName>
    </domain>
</protein>
<dbReference type="PRINTS" id="PR01755">
    <property type="entry name" value="SECFTRNLCASE"/>
</dbReference>
<comment type="similarity">
    <text evidence="9">Belongs to the SecD/SecF family. SecD subfamily.</text>
</comment>
<feature type="transmembrane region" description="Helical" evidence="9">
    <location>
        <begin position="956"/>
        <end position="974"/>
    </location>
</feature>
<accession>A0A5N1IV86</accession>
<keyword evidence="6 9" id="KW-1133">Transmembrane helix</keyword>
<keyword evidence="2 9" id="KW-0813">Transport</keyword>
<keyword evidence="15" id="KW-1185">Reference proteome</keyword>
<comment type="subunit">
    <text evidence="10">Forms a complex with SecD. Part of the essential Sec protein translocation apparatus which comprises SecA, SecYEG and auxiliary proteins SecDF. Other proteins may also be involved.</text>
</comment>
<dbReference type="NCBIfam" id="TIGR00916">
    <property type="entry name" value="2A0604s01"/>
    <property type="match status" value="2"/>
</dbReference>
<evidence type="ECO:0000256" key="4">
    <source>
        <dbReference type="ARBA" id="ARBA00022692"/>
    </source>
</evidence>
<dbReference type="InterPro" id="IPR054384">
    <property type="entry name" value="SecDF_P1_head"/>
</dbReference>
<dbReference type="Pfam" id="PF22599">
    <property type="entry name" value="SecDF_P1_head"/>
    <property type="match status" value="1"/>
</dbReference>
<comment type="similarity">
    <text evidence="10">Belongs to the SecD/SecF family. SecF subfamily.</text>
</comment>
<dbReference type="Pfam" id="PF21760">
    <property type="entry name" value="SecD_1st"/>
    <property type="match status" value="1"/>
</dbReference>
<dbReference type="HAMAP" id="MF_01464_B">
    <property type="entry name" value="SecF_B"/>
    <property type="match status" value="1"/>
</dbReference>
<dbReference type="NCBIfam" id="NF009585">
    <property type="entry name" value="PRK13024.1-5"/>
    <property type="match status" value="1"/>
</dbReference>
<dbReference type="GO" id="GO:0043952">
    <property type="term" value="P:protein transport by the Sec complex"/>
    <property type="evidence" value="ECO:0007669"/>
    <property type="project" value="UniProtKB-UniRule"/>
</dbReference>
<dbReference type="PANTHER" id="PTHR30081:SF1">
    <property type="entry name" value="PROTEIN TRANSLOCASE SUBUNIT SECD"/>
    <property type="match status" value="1"/>
</dbReference>
<dbReference type="RefSeq" id="WP_150903834.1">
    <property type="nucleotide sequence ID" value="NZ_VTWT01000005.1"/>
</dbReference>
<dbReference type="InterPro" id="IPR022645">
    <property type="entry name" value="SecD/SecF_bac"/>
</dbReference>
<feature type="domain" description="Protein export membrane protein SecD/SecF C-terminal" evidence="11">
    <location>
        <begin position="819"/>
        <end position="1005"/>
    </location>
</feature>
<evidence type="ECO:0000313" key="15">
    <source>
        <dbReference type="Proteomes" id="UP000326570"/>
    </source>
</evidence>
<dbReference type="NCBIfam" id="TIGR00966">
    <property type="entry name" value="transloc_SecF"/>
    <property type="match status" value="1"/>
</dbReference>
<evidence type="ECO:0000259" key="13">
    <source>
        <dbReference type="Pfam" id="PF22599"/>
    </source>
</evidence>
<evidence type="ECO:0000256" key="9">
    <source>
        <dbReference type="HAMAP-Rule" id="MF_01463"/>
    </source>
</evidence>
<feature type="transmembrane region" description="Helical" evidence="9">
    <location>
        <begin position="633"/>
        <end position="654"/>
    </location>
</feature>
<dbReference type="Gene3D" id="1.20.1640.10">
    <property type="entry name" value="Multidrug efflux transporter AcrB transmembrane domain"/>
    <property type="match status" value="2"/>
</dbReference>
<dbReference type="InterPro" id="IPR048634">
    <property type="entry name" value="SecD_SecF_C"/>
</dbReference>
<gene>
    <name evidence="9" type="primary">secD</name>
    <name evidence="10" type="synonym">secF</name>
    <name evidence="14" type="ORF">F0P94_10490</name>
</gene>
<feature type="transmembrane region" description="Helical" evidence="9">
    <location>
        <begin position="666"/>
        <end position="689"/>
    </location>
</feature>